<feature type="compositionally biased region" description="Low complexity" evidence="1">
    <location>
        <begin position="110"/>
        <end position="126"/>
    </location>
</feature>
<accession>A0A8H9ITM8</accession>
<dbReference type="Proteomes" id="UP000658656">
    <property type="component" value="Unassembled WGS sequence"/>
</dbReference>
<feature type="compositionally biased region" description="Low complexity" evidence="1">
    <location>
        <begin position="213"/>
        <end position="228"/>
    </location>
</feature>
<dbReference type="RefSeq" id="WP_145935021.1">
    <property type="nucleotide sequence ID" value="NZ_BNAV01000004.1"/>
</dbReference>
<organism evidence="3 4">
    <name type="scientific">Amycolatopsis bartoniae</name>
    <dbReference type="NCBI Taxonomy" id="941986"/>
    <lineage>
        <taxon>Bacteria</taxon>
        <taxon>Bacillati</taxon>
        <taxon>Actinomycetota</taxon>
        <taxon>Actinomycetes</taxon>
        <taxon>Pseudonocardiales</taxon>
        <taxon>Pseudonocardiaceae</taxon>
        <taxon>Amycolatopsis</taxon>
    </lineage>
</organism>
<keyword evidence="4" id="KW-1185">Reference proteome</keyword>
<reference evidence="3" key="1">
    <citation type="journal article" date="2014" name="Int. J. Syst. Evol. Microbiol.">
        <title>Complete genome sequence of Corynebacterium casei LMG S-19264T (=DSM 44701T), isolated from a smear-ripened cheese.</title>
        <authorList>
            <consortium name="US DOE Joint Genome Institute (JGI-PGF)"/>
            <person name="Walter F."/>
            <person name="Albersmeier A."/>
            <person name="Kalinowski J."/>
            <person name="Ruckert C."/>
        </authorList>
    </citation>
    <scope>NUCLEOTIDE SEQUENCE</scope>
    <source>
        <strain evidence="3">CGMCC 4.7679</strain>
    </source>
</reference>
<evidence type="ECO:0000256" key="2">
    <source>
        <dbReference type="SAM" id="Phobius"/>
    </source>
</evidence>
<sequence>MTWQEELRKLDEDLANGSLSADAYRQRRDQILSAAVTAAPPEAPATPGQGDSTQIIEPVSPPSGVPQPPAQQNQPPQQNAQPSGPVPQNSEATQVVPSYDSSAERTQAVQPWQGQYPQGPGMQSPPAGFAQPPAWHAAQSDSTPPWGGGDLPPIAPQGGYEWVSQGPEQGEQKQKSQGNGRKILFSAIAAIVVIGLGVAVWLLFGRDNSTDVQAANPGQQPPAATSKPLPEPPPTKPEPSSDADALITAPGTPRAGGGDFTLATLQSNKLLPDSVIAALQQGGMTSGRLNTSTQGGSTIGLFSLTLPSPSAATTVANEYADNQRRGGLSANRDLSMQGVPVLSTSAKSSQGVFRAVYVLYDRVIIVETFGPDRAAAQQLFTSLLQDQVDHAPPTQRNS</sequence>
<keyword evidence="2" id="KW-1133">Transmembrane helix</keyword>
<name>A0A8H9ITM8_9PSEU</name>
<keyword evidence="2" id="KW-0472">Membrane</keyword>
<comment type="caution">
    <text evidence="3">The sequence shown here is derived from an EMBL/GenBank/DDBJ whole genome shotgun (WGS) entry which is preliminary data.</text>
</comment>
<dbReference type="OrthoDB" id="3692386at2"/>
<dbReference type="EMBL" id="BNAV01000004">
    <property type="protein sequence ID" value="GHF58591.1"/>
    <property type="molecule type" value="Genomic_DNA"/>
</dbReference>
<gene>
    <name evidence="3" type="ORF">GCM10017566_34930</name>
</gene>
<evidence type="ECO:0000313" key="3">
    <source>
        <dbReference type="EMBL" id="GHF58591.1"/>
    </source>
</evidence>
<reference evidence="3" key="2">
    <citation type="submission" date="2020-09" db="EMBL/GenBank/DDBJ databases">
        <authorList>
            <person name="Sun Q."/>
            <person name="Zhou Y."/>
        </authorList>
    </citation>
    <scope>NUCLEOTIDE SEQUENCE</scope>
    <source>
        <strain evidence="3">CGMCC 4.7679</strain>
    </source>
</reference>
<feature type="region of interest" description="Disordered" evidence="1">
    <location>
        <begin position="35"/>
        <end position="177"/>
    </location>
</feature>
<feature type="compositionally biased region" description="Polar residues" evidence="1">
    <location>
        <begin position="86"/>
        <end position="109"/>
    </location>
</feature>
<evidence type="ECO:0008006" key="5">
    <source>
        <dbReference type="Google" id="ProtNLM"/>
    </source>
</evidence>
<keyword evidence="2" id="KW-0812">Transmembrane</keyword>
<feature type="compositionally biased region" description="Low complexity" evidence="1">
    <location>
        <begin position="70"/>
        <end position="82"/>
    </location>
</feature>
<feature type="transmembrane region" description="Helical" evidence="2">
    <location>
        <begin position="183"/>
        <end position="204"/>
    </location>
</feature>
<proteinExistence type="predicted"/>
<protein>
    <recommendedName>
        <fullName evidence="5">DUF1707 domain-containing protein</fullName>
    </recommendedName>
</protein>
<evidence type="ECO:0000313" key="4">
    <source>
        <dbReference type="Proteomes" id="UP000658656"/>
    </source>
</evidence>
<dbReference type="AlphaFoldDB" id="A0A8H9ITM8"/>
<feature type="region of interest" description="Disordered" evidence="1">
    <location>
        <begin position="212"/>
        <end position="260"/>
    </location>
</feature>
<evidence type="ECO:0000256" key="1">
    <source>
        <dbReference type="SAM" id="MobiDB-lite"/>
    </source>
</evidence>
<feature type="compositionally biased region" description="Pro residues" evidence="1">
    <location>
        <begin position="59"/>
        <end position="69"/>
    </location>
</feature>